<keyword evidence="6" id="KW-0472">Membrane</keyword>
<dbReference type="PROSITE" id="PS50002">
    <property type="entry name" value="SH3"/>
    <property type="match status" value="1"/>
</dbReference>
<dbReference type="GO" id="GO:0006487">
    <property type="term" value="P:protein N-linked glycosylation"/>
    <property type="evidence" value="ECO:0007669"/>
    <property type="project" value="TreeGrafter"/>
</dbReference>
<reference evidence="9" key="1">
    <citation type="submission" date="2021-06" db="EMBL/GenBank/DDBJ databases">
        <authorList>
            <person name="Hodson N. C."/>
            <person name="Mongue J. A."/>
            <person name="Jaron S. K."/>
        </authorList>
    </citation>
    <scope>NUCLEOTIDE SEQUENCE</scope>
</reference>
<keyword evidence="6" id="KW-1133">Transmembrane helix</keyword>
<evidence type="ECO:0000256" key="1">
    <source>
        <dbReference type="ARBA" id="ARBA00022443"/>
    </source>
</evidence>
<protein>
    <recommendedName>
        <fullName evidence="11">Alpha-(1,6)-fucosyltransferase</fullName>
    </recommendedName>
</protein>
<feature type="domain" description="GT23" evidence="8">
    <location>
        <begin position="208"/>
        <end position="496"/>
    </location>
</feature>
<dbReference type="Proteomes" id="UP000708208">
    <property type="component" value="Unassembled WGS sequence"/>
</dbReference>
<dbReference type="AlphaFoldDB" id="A0A8J2PLW0"/>
<dbReference type="Pfam" id="PF19745">
    <property type="entry name" value="FUT8_N_cat"/>
    <property type="match status" value="1"/>
</dbReference>
<evidence type="ECO:0000259" key="7">
    <source>
        <dbReference type="PROSITE" id="PS50002"/>
    </source>
</evidence>
<proteinExistence type="inferred from homology"/>
<keyword evidence="3 5" id="KW-0808">Transferase</keyword>
<evidence type="ECO:0000313" key="9">
    <source>
        <dbReference type="EMBL" id="CAG7835828.1"/>
    </source>
</evidence>
<keyword evidence="10" id="KW-1185">Reference proteome</keyword>
<evidence type="ECO:0008006" key="11">
    <source>
        <dbReference type="Google" id="ProtNLM"/>
    </source>
</evidence>
<dbReference type="InterPro" id="IPR001452">
    <property type="entry name" value="SH3_domain"/>
</dbReference>
<feature type="region of interest" description="Important for donor substrate binding" evidence="5">
    <location>
        <begin position="366"/>
        <end position="367"/>
    </location>
</feature>
<evidence type="ECO:0000256" key="4">
    <source>
        <dbReference type="PROSITE-ProRule" id="PRU00192"/>
    </source>
</evidence>
<keyword evidence="2 5" id="KW-0328">Glycosyltransferase</keyword>
<comment type="caution">
    <text evidence="9">The sequence shown here is derived from an EMBL/GenBank/DDBJ whole genome shotgun (WGS) entry which is preliminary data.</text>
</comment>
<evidence type="ECO:0000259" key="8">
    <source>
        <dbReference type="PROSITE" id="PS51659"/>
    </source>
</evidence>
<evidence type="ECO:0000256" key="6">
    <source>
        <dbReference type="SAM" id="Phobius"/>
    </source>
</evidence>
<keyword evidence="6" id="KW-0812">Transmembrane</keyword>
<feature type="domain" description="SH3" evidence="7">
    <location>
        <begin position="505"/>
        <end position="566"/>
    </location>
</feature>
<evidence type="ECO:0000256" key="3">
    <source>
        <dbReference type="ARBA" id="ARBA00022679"/>
    </source>
</evidence>
<dbReference type="EMBL" id="CAJVCH010570772">
    <property type="protein sequence ID" value="CAG7835828.1"/>
    <property type="molecule type" value="Genomic_DNA"/>
</dbReference>
<dbReference type="InterPro" id="IPR027350">
    <property type="entry name" value="GT23_dom"/>
</dbReference>
<dbReference type="FunFam" id="2.30.30.40:FF:000070">
    <property type="entry name" value="Alpha-(1,6)-fucosyltransferase"/>
    <property type="match status" value="1"/>
</dbReference>
<dbReference type="InterPro" id="IPR045573">
    <property type="entry name" value="Fut8_N_cat"/>
</dbReference>
<dbReference type="PROSITE" id="PS51659">
    <property type="entry name" value="GT23"/>
    <property type="match status" value="1"/>
</dbReference>
<evidence type="ECO:0000313" key="10">
    <source>
        <dbReference type="Proteomes" id="UP000708208"/>
    </source>
</evidence>
<dbReference type="GO" id="GO:0046921">
    <property type="term" value="F:alpha-(1-&gt;6)-fucosyltransferase activity"/>
    <property type="evidence" value="ECO:0007669"/>
    <property type="project" value="TreeGrafter"/>
</dbReference>
<dbReference type="OrthoDB" id="2014825at2759"/>
<dbReference type="PANTHER" id="PTHR13132:SF29">
    <property type="entry name" value="ALPHA-(1,6)-FUCOSYLTRANSFERASE"/>
    <property type="match status" value="1"/>
</dbReference>
<dbReference type="InterPro" id="IPR035653">
    <property type="entry name" value="Fut8_SH3"/>
</dbReference>
<dbReference type="PANTHER" id="PTHR13132">
    <property type="entry name" value="ALPHA- 1,6 -FUCOSYLTRANSFERASE"/>
    <property type="match status" value="1"/>
</dbReference>
<dbReference type="CDD" id="cd11792">
    <property type="entry name" value="SH3_Fut8"/>
    <property type="match status" value="1"/>
</dbReference>
<dbReference type="CDD" id="cd11300">
    <property type="entry name" value="Fut8_like"/>
    <property type="match status" value="1"/>
</dbReference>
<gene>
    <name evidence="9" type="ORF">AFUS01_LOCUS45150</name>
</gene>
<evidence type="ECO:0000256" key="5">
    <source>
        <dbReference type="PROSITE-ProRule" id="PRU00992"/>
    </source>
</evidence>
<name>A0A8J2PLW0_9HEXA</name>
<keyword evidence="1 4" id="KW-0728">SH3 domain</keyword>
<sequence length="583" mass="65814">MISMTFCIPRRKYISRIRSVAFAILALWFFSIGLFYVLPTNYPNEFSKDSSQGSSDTAHIIQRIDSLFAELKVLKINNMEMKKILGNANPEGAAALAAASLAANAKDWSFGLNDVRSAGEPLEAYEKTRRSLEYDLKELWYNIRSRQGNLDENDLAQMQDVYRTLRSHLIKLRAADGYEAFREQETAELATLVQDRLHVLQNPKHCDTAKKLVCNLNKGCGFGCQVHHVCYCLVVAYATGRTLILESRGWRYNRQGWEQIFLPVSDTCTFSGTSKRDDFASGKTEDSRVVQLPIVDFLKPKPDYLPISIPADIADRLEKVHGEPHIWWVGQFMKFLLRLQPQFQNIIDSHVSKLGVSSPTVGIHVRRTDKIGTEASLHSLKEYMVHAEEYFSIMEKVHGQVKRRVFIASDEPSVIAEAMNSYPRPEWEILGDAKVAQSASMGQRYNGAGLVGILKDVFVLAECDFVVCTFSSQVCRLAYELIQAKHTDASERFVSLDDVYYYGGGNGLVQVATAPHKPRNDEEIELKVGDKIGVAGNHWNGMSKGTNQRTHRKGLYPSYKARNLIQRVSFPKVKWWLQAAAAD</sequence>
<accession>A0A8J2PLW0</accession>
<feature type="transmembrane region" description="Helical" evidence="6">
    <location>
        <begin position="20"/>
        <end position="38"/>
    </location>
</feature>
<organism evidence="9 10">
    <name type="scientific">Allacma fusca</name>
    <dbReference type="NCBI Taxonomy" id="39272"/>
    <lineage>
        <taxon>Eukaryota</taxon>
        <taxon>Metazoa</taxon>
        <taxon>Ecdysozoa</taxon>
        <taxon>Arthropoda</taxon>
        <taxon>Hexapoda</taxon>
        <taxon>Collembola</taxon>
        <taxon>Symphypleona</taxon>
        <taxon>Sminthuridae</taxon>
        <taxon>Allacma</taxon>
    </lineage>
</organism>
<evidence type="ECO:0000256" key="2">
    <source>
        <dbReference type="ARBA" id="ARBA00022676"/>
    </source>
</evidence>
<comment type="similarity">
    <text evidence="5">Belongs to the glycosyltransferase 23 family.</text>
</comment>